<protein>
    <submittedName>
        <fullName evidence="6">RND family efflux transporter, MFP subunit</fullName>
    </submittedName>
</protein>
<dbReference type="Pfam" id="PF25954">
    <property type="entry name" value="Beta-barrel_RND_2"/>
    <property type="match status" value="1"/>
</dbReference>
<dbReference type="Pfam" id="PF25876">
    <property type="entry name" value="HH_MFP_RND"/>
    <property type="match status" value="1"/>
</dbReference>
<feature type="domain" description="Multidrug resistance protein MdtA-like barrel-sandwich hybrid" evidence="4">
    <location>
        <begin position="80"/>
        <end position="212"/>
    </location>
</feature>
<keyword evidence="7" id="KW-1185">Reference proteome</keyword>
<dbReference type="InterPro" id="IPR058792">
    <property type="entry name" value="Beta-barrel_RND_2"/>
</dbReference>
<dbReference type="Pfam" id="PF25917">
    <property type="entry name" value="BSH_RND"/>
    <property type="match status" value="1"/>
</dbReference>
<proteinExistence type="inferred from homology"/>
<evidence type="ECO:0000256" key="1">
    <source>
        <dbReference type="ARBA" id="ARBA00009477"/>
    </source>
</evidence>
<gene>
    <name evidence="6" type="ORF">SAMN05421731_10349</name>
</gene>
<evidence type="ECO:0000256" key="2">
    <source>
        <dbReference type="SAM" id="Phobius"/>
    </source>
</evidence>
<dbReference type="Gene3D" id="1.10.287.470">
    <property type="entry name" value="Helix hairpin bin"/>
    <property type="match status" value="1"/>
</dbReference>
<name>A0A240E8S5_9GAMM</name>
<evidence type="ECO:0000313" key="7">
    <source>
        <dbReference type="Proteomes" id="UP000219042"/>
    </source>
</evidence>
<dbReference type="InterPro" id="IPR058624">
    <property type="entry name" value="MdtA-like_HH"/>
</dbReference>
<dbReference type="RefSeq" id="WP_097078577.1">
    <property type="nucleotide sequence ID" value="NZ_BAABHT010000001.1"/>
</dbReference>
<dbReference type="Gene3D" id="2.40.420.20">
    <property type="match status" value="1"/>
</dbReference>
<keyword evidence="2" id="KW-1133">Transmembrane helix</keyword>
<dbReference type="Proteomes" id="UP000219042">
    <property type="component" value="Unassembled WGS sequence"/>
</dbReference>
<dbReference type="PANTHER" id="PTHR30469">
    <property type="entry name" value="MULTIDRUG RESISTANCE PROTEIN MDTA"/>
    <property type="match status" value="1"/>
</dbReference>
<dbReference type="OrthoDB" id="7265739at2"/>
<organism evidence="6 7">
    <name type="scientific">Acinetobacter puyangensis</name>
    <dbReference type="NCBI Taxonomy" id="1096779"/>
    <lineage>
        <taxon>Bacteria</taxon>
        <taxon>Pseudomonadati</taxon>
        <taxon>Pseudomonadota</taxon>
        <taxon>Gammaproteobacteria</taxon>
        <taxon>Moraxellales</taxon>
        <taxon>Moraxellaceae</taxon>
        <taxon>Acinetobacter</taxon>
    </lineage>
</organism>
<dbReference type="InterPro" id="IPR006143">
    <property type="entry name" value="RND_pump_MFP"/>
</dbReference>
<dbReference type="AlphaFoldDB" id="A0A240E8S5"/>
<dbReference type="SUPFAM" id="SSF111369">
    <property type="entry name" value="HlyD-like secretion proteins"/>
    <property type="match status" value="1"/>
</dbReference>
<dbReference type="InterPro" id="IPR058625">
    <property type="entry name" value="MdtA-like_BSH"/>
</dbReference>
<feature type="domain" description="Multidrug resistance protein MdtA-like alpha-helical hairpin" evidence="3">
    <location>
        <begin position="116"/>
        <end position="172"/>
    </location>
</feature>
<evidence type="ECO:0000313" key="6">
    <source>
        <dbReference type="EMBL" id="SNX44315.1"/>
    </source>
</evidence>
<dbReference type="NCBIfam" id="TIGR01730">
    <property type="entry name" value="RND_mfp"/>
    <property type="match status" value="1"/>
</dbReference>
<comment type="similarity">
    <text evidence="1">Belongs to the membrane fusion protein (MFP) (TC 8.A.1) family.</text>
</comment>
<reference evidence="7" key="1">
    <citation type="submission" date="2016-09" db="EMBL/GenBank/DDBJ databases">
        <authorList>
            <person name="Varghese N."/>
            <person name="Submissions S."/>
        </authorList>
    </citation>
    <scope>NUCLEOTIDE SEQUENCE [LARGE SCALE GENOMIC DNA]</scope>
    <source>
        <strain evidence="7">ANC 4466</strain>
    </source>
</reference>
<keyword evidence="2" id="KW-0812">Transmembrane</keyword>
<dbReference type="Gene3D" id="2.40.30.170">
    <property type="match status" value="1"/>
</dbReference>
<keyword evidence="2" id="KW-0472">Membrane</keyword>
<dbReference type="PANTHER" id="PTHR30469:SF37">
    <property type="entry name" value="RAGD PROTEIN"/>
    <property type="match status" value="1"/>
</dbReference>
<evidence type="ECO:0000259" key="4">
    <source>
        <dbReference type="Pfam" id="PF25917"/>
    </source>
</evidence>
<dbReference type="Gene3D" id="2.40.50.100">
    <property type="match status" value="1"/>
</dbReference>
<feature type="domain" description="CusB-like beta-barrel" evidence="5">
    <location>
        <begin position="227"/>
        <end position="298"/>
    </location>
</feature>
<sequence>MNTHVNKTQEKPILIIVLVVALIIVVHGIYIRWSNSQELNKQVQEQIIRTVSITSPTIIENSQLQFSGRIEAWSQTPLYARVGGYLKKWNVDIGDQVKKGQVLAEIDTPELDQEILQAQAQLAEARTEADFAMTTAKRWQSLAHSNSVSSQEVAEREADKNAKIAAMNALQANFNRLRTMQTYKRITAPFDGIITVRNTDIGALINTGMATDNELFVISDIQKLRIYAEIPQRQISFIQVGTTADLTVPEYPNEIFSATVSSLSKAINPTTGSMQVQLTVQNKDQHLLPGAYANLSFKLVESSDNPGIPPSALIINKNGVQIAIINDKNQIQLKQIKVIQDFGNQVEITGDITLKDRIVTNPPDGVENGDQVRIAVSNHH</sequence>
<evidence type="ECO:0000259" key="3">
    <source>
        <dbReference type="Pfam" id="PF25876"/>
    </source>
</evidence>
<dbReference type="FunFam" id="2.40.30.170:FF:000010">
    <property type="entry name" value="Efflux RND transporter periplasmic adaptor subunit"/>
    <property type="match status" value="1"/>
</dbReference>
<accession>A0A240E8S5</accession>
<dbReference type="EMBL" id="OANT01000003">
    <property type="protein sequence ID" value="SNX44315.1"/>
    <property type="molecule type" value="Genomic_DNA"/>
</dbReference>
<evidence type="ECO:0000259" key="5">
    <source>
        <dbReference type="Pfam" id="PF25954"/>
    </source>
</evidence>
<feature type="transmembrane region" description="Helical" evidence="2">
    <location>
        <begin position="12"/>
        <end position="33"/>
    </location>
</feature>
<dbReference type="GO" id="GO:0015562">
    <property type="term" value="F:efflux transmembrane transporter activity"/>
    <property type="evidence" value="ECO:0007669"/>
    <property type="project" value="TreeGrafter"/>
</dbReference>
<dbReference type="GO" id="GO:1990281">
    <property type="term" value="C:efflux pump complex"/>
    <property type="evidence" value="ECO:0007669"/>
    <property type="project" value="TreeGrafter"/>
</dbReference>